<keyword evidence="2" id="KW-1185">Reference proteome</keyword>
<name>A0A7U2F9S8_PHANO</name>
<protein>
    <submittedName>
        <fullName evidence="1">Uncharacterized protein</fullName>
    </submittedName>
</protein>
<proteinExistence type="predicted"/>
<accession>A0A7U2F9S8</accession>
<dbReference type="AlphaFoldDB" id="A0A7U2F9S8"/>
<gene>
    <name evidence="1" type="ORF">JI435_412980</name>
</gene>
<sequence>MENASCLIFRSRLVGSSRYCLLQPQNWNRDTLLKSHFQGSLLPHRLAPLVSLGFRDFCNYISLLAC</sequence>
<reference evidence="2" key="1">
    <citation type="journal article" date="2021" name="BMC Genomics">
        <title>Chromosome-level genome assembly and manually-curated proteome of model necrotroph Parastagonospora nodorum Sn15 reveals a genome-wide trove of candidate effector homologs, and redundancy of virulence-related functions within an accessory chromosome.</title>
        <authorList>
            <person name="Bertazzoni S."/>
            <person name="Jones D.A.B."/>
            <person name="Phan H.T."/>
            <person name="Tan K.-C."/>
            <person name="Hane J.K."/>
        </authorList>
    </citation>
    <scope>NUCLEOTIDE SEQUENCE [LARGE SCALE GENOMIC DNA]</scope>
    <source>
        <strain evidence="2">SN15 / ATCC MYA-4574 / FGSC 10173)</strain>
    </source>
</reference>
<evidence type="ECO:0000313" key="1">
    <source>
        <dbReference type="EMBL" id="QRC99049.1"/>
    </source>
</evidence>
<dbReference type="Proteomes" id="UP000663193">
    <property type="component" value="Chromosome 9"/>
</dbReference>
<dbReference type="VEuPathDB" id="FungiDB:JI435_412980"/>
<organism evidence="1 2">
    <name type="scientific">Phaeosphaeria nodorum (strain SN15 / ATCC MYA-4574 / FGSC 10173)</name>
    <name type="common">Glume blotch fungus</name>
    <name type="synonym">Parastagonospora nodorum</name>
    <dbReference type="NCBI Taxonomy" id="321614"/>
    <lineage>
        <taxon>Eukaryota</taxon>
        <taxon>Fungi</taxon>
        <taxon>Dikarya</taxon>
        <taxon>Ascomycota</taxon>
        <taxon>Pezizomycotina</taxon>
        <taxon>Dothideomycetes</taxon>
        <taxon>Pleosporomycetidae</taxon>
        <taxon>Pleosporales</taxon>
        <taxon>Pleosporineae</taxon>
        <taxon>Phaeosphaeriaceae</taxon>
        <taxon>Parastagonospora</taxon>
    </lineage>
</organism>
<evidence type="ECO:0000313" key="2">
    <source>
        <dbReference type="Proteomes" id="UP000663193"/>
    </source>
</evidence>
<dbReference type="EMBL" id="CP069031">
    <property type="protein sequence ID" value="QRC99049.1"/>
    <property type="molecule type" value="Genomic_DNA"/>
</dbReference>